<sequence>MDVLRRVGQYIDNVHLFGWYFRGDDDDDQPARAQHCESVLRCCVNVTTLTIEDSDLTRYFLRTMWKTIGEVTKAKSVVAVVVGSDGEDMDDKNGYHPTGSMSSSTRNNHHTASGKKTGKNRFFRDGPRLAIFSDYLTTLDITLAHKTCEHAMHWLGLAARNGRLQSLKNVKFSGRRPKWKFYQRHKQPRLRLSLLLLFLRSLPRLKGLTLGQGDIYDDFPDALVDAMFPPPSEEYIKRPAAAEPKKTSSSSTRSHRQLSTISLETLQVCEFDSHSALVKLLERLPALSLLMLGYLDGVDYLDAVRRFVCQGQRLSLRITKQVASSLTEDDWAKFFGDHKYDQSSFSINSPLESKLSLPDEPAAAVITPRTATPTTSKGGLSLNFGYSTLNGITNKVAKIISQSPIMSHQLTGIHIYRASNLSHQGVAALLYSCPNLGMLSLEYSTIFGIVFQNSIPWACRDTLFDLTLRNLHMGNRGQEFAAAARHHIRQLSHLTCLDLGGSWVLADMIMDSSDMGRGERLYTQAGEQDRMVWPKLNYFGLRSPERYVDLPEFKVMLSMFPMTTRIELWAFNTSEVDEWIKTYRPDLIYILYSGDYNC</sequence>
<protein>
    <recommendedName>
        <fullName evidence="4">F-box domain-containing protein</fullName>
    </recommendedName>
</protein>
<dbReference type="Proteomes" id="UP001194696">
    <property type="component" value="Unassembled WGS sequence"/>
</dbReference>
<name>A0ABQ7JNT0_9FUNG</name>
<dbReference type="EMBL" id="JAAAIM010001078">
    <property type="protein sequence ID" value="KAG0282369.1"/>
    <property type="molecule type" value="Genomic_DNA"/>
</dbReference>
<organism evidence="2 3">
    <name type="scientific">Linnemannia gamsii</name>
    <dbReference type="NCBI Taxonomy" id="64522"/>
    <lineage>
        <taxon>Eukaryota</taxon>
        <taxon>Fungi</taxon>
        <taxon>Fungi incertae sedis</taxon>
        <taxon>Mucoromycota</taxon>
        <taxon>Mortierellomycotina</taxon>
        <taxon>Mortierellomycetes</taxon>
        <taxon>Mortierellales</taxon>
        <taxon>Mortierellaceae</taxon>
        <taxon>Linnemannia</taxon>
    </lineage>
</organism>
<accession>A0ABQ7JNT0</accession>
<feature type="region of interest" description="Disordered" evidence="1">
    <location>
        <begin position="89"/>
        <end position="121"/>
    </location>
</feature>
<dbReference type="InterPro" id="IPR032675">
    <property type="entry name" value="LRR_dom_sf"/>
</dbReference>
<feature type="compositionally biased region" description="Basic residues" evidence="1">
    <location>
        <begin position="107"/>
        <end position="121"/>
    </location>
</feature>
<proteinExistence type="predicted"/>
<dbReference type="Gene3D" id="3.80.10.10">
    <property type="entry name" value="Ribonuclease Inhibitor"/>
    <property type="match status" value="1"/>
</dbReference>
<evidence type="ECO:0000313" key="2">
    <source>
        <dbReference type="EMBL" id="KAG0282369.1"/>
    </source>
</evidence>
<evidence type="ECO:0008006" key="4">
    <source>
        <dbReference type="Google" id="ProtNLM"/>
    </source>
</evidence>
<dbReference type="SUPFAM" id="SSF52047">
    <property type="entry name" value="RNI-like"/>
    <property type="match status" value="1"/>
</dbReference>
<evidence type="ECO:0000256" key="1">
    <source>
        <dbReference type="SAM" id="MobiDB-lite"/>
    </source>
</evidence>
<reference evidence="2 3" key="1">
    <citation type="journal article" date="2020" name="Fungal Divers.">
        <title>Resolving the Mortierellaceae phylogeny through synthesis of multi-gene phylogenetics and phylogenomics.</title>
        <authorList>
            <person name="Vandepol N."/>
            <person name="Liber J."/>
            <person name="Desiro A."/>
            <person name="Na H."/>
            <person name="Kennedy M."/>
            <person name="Barry K."/>
            <person name="Grigoriev I.V."/>
            <person name="Miller A.N."/>
            <person name="O'Donnell K."/>
            <person name="Stajich J.E."/>
            <person name="Bonito G."/>
        </authorList>
    </citation>
    <scope>NUCLEOTIDE SEQUENCE [LARGE SCALE GENOMIC DNA]</scope>
    <source>
        <strain evidence="2 3">AD045</strain>
    </source>
</reference>
<keyword evidence="3" id="KW-1185">Reference proteome</keyword>
<gene>
    <name evidence="2" type="ORF">BGZ96_000547</name>
</gene>
<comment type="caution">
    <text evidence="2">The sequence shown here is derived from an EMBL/GenBank/DDBJ whole genome shotgun (WGS) entry which is preliminary data.</text>
</comment>
<evidence type="ECO:0000313" key="3">
    <source>
        <dbReference type="Proteomes" id="UP001194696"/>
    </source>
</evidence>